<gene>
    <name evidence="1" type="ORF">E2C01_027833</name>
</gene>
<reference evidence="1 2" key="1">
    <citation type="submission" date="2019-05" db="EMBL/GenBank/DDBJ databases">
        <title>Another draft genome of Portunus trituberculatus and its Hox gene families provides insights of decapod evolution.</title>
        <authorList>
            <person name="Jeong J.-H."/>
            <person name="Song I."/>
            <person name="Kim S."/>
            <person name="Choi T."/>
            <person name="Kim D."/>
            <person name="Ryu S."/>
            <person name="Kim W."/>
        </authorList>
    </citation>
    <scope>NUCLEOTIDE SEQUENCE [LARGE SCALE GENOMIC DNA]</scope>
    <source>
        <tissue evidence="1">Muscle</tissue>
    </source>
</reference>
<dbReference type="Proteomes" id="UP000324222">
    <property type="component" value="Unassembled WGS sequence"/>
</dbReference>
<organism evidence="1 2">
    <name type="scientific">Portunus trituberculatus</name>
    <name type="common">Swimming crab</name>
    <name type="synonym">Neptunus trituberculatus</name>
    <dbReference type="NCBI Taxonomy" id="210409"/>
    <lineage>
        <taxon>Eukaryota</taxon>
        <taxon>Metazoa</taxon>
        <taxon>Ecdysozoa</taxon>
        <taxon>Arthropoda</taxon>
        <taxon>Crustacea</taxon>
        <taxon>Multicrustacea</taxon>
        <taxon>Malacostraca</taxon>
        <taxon>Eumalacostraca</taxon>
        <taxon>Eucarida</taxon>
        <taxon>Decapoda</taxon>
        <taxon>Pleocyemata</taxon>
        <taxon>Brachyura</taxon>
        <taxon>Eubrachyura</taxon>
        <taxon>Portunoidea</taxon>
        <taxon>Portunidae</taxon>
        <taxon>Portuninae</taxon>
        <taxon>Portunus</taxon>
    </lineage>
</organism>
<evidence type="ECO:0000313" key="1">
    <source>
        <dbReference type="EMBL" id="MPC34441.1"/>
    </source>
</evidence>
<name>A0A5B7EJ55_PORTR</name>
<evidence type="ECO:0000313" key="2">
    <source>
        <dbReference type="Proteomes" id="UP000324222"/>
    </source>
</evidence>
<dbReference type="AlphaFoldDB" id="A0A5B7EJ55"/>
<keyword evidence="2" id="KW-1185">Reference proteome</keyword>
<sequence>MSPGRIPLLVTIPNVLTPPSTLSTLTSATFAVLHLIFNLWNTTSPVLNLVFFSSPKHSCLRLLTKALLPPTFSILIFVPKPDVAFMCTTT</sequence>
<protein>
    <submittedName>
        <fullName evidence="1">Uncharacterized protein</fullName>
    </submittedName>
</protein>
<accession>A0A5B7EJ55</accession>
<dbReference type="EMBL" id="VSRR010003056">
    <property type="protein sequence ID" value="MPC34441.1"/>
    <property type="molecule type" value="Genomic_DNA"/>
</dbReference>
<proteinExistence type="predicted"/>
<comment type="caution">
    <text evidence="1">The sequence shown here is derived from an EMBL/GenBank/DDBJ whole genome shotgun (WGS) entry which is preliminary data.</text>
</comment>